<evidence type="ECO:0000313" key="2">
    <source>
        <dbReference type="Proteomes" id="UP000799777"/>
    </source>
</evidence>
<dbReference type="Proteomes" id="UP000799777">
    <property type="component" value="Unassembled WGS sequence"/>
</dbReference>
<dbReference type="OrthoDB" id="3688572at2759"/>
<evidence type="ECO:0000313" key="1">
    <source>
        <dbReference type="EMBL" id="KAF2025603.1"/>
    </source>
</evidence>
<keyword evidence="2" id="KW-1185">Reference proteome</keyword>
<reference evidence="1" key="1">
    <citation type="journal article" date="2020" name="Stud. Mycol.">
        <title>101 Dothideomycetes genomes: a test case for predicting lifestyles and emergence of pathogens.</title>
        <authorList>
            <person name="Haridas S."/>
            <person name="Albert R."/>
            <person name="Binder M."/>
            <person name="Bloem J."/>
            <person name="Labutti K."/>
            <person name="Salamov A."/>
            <person name="Andreopoulos B."/>
            <person name="Baker S."/>
            <person name="Barry K."/>
            <person name="Bills G."/>
            <person name="Bluhm B."/>
            <person name="Cannon C."/>
            <person name="Castanera R."/>
            <person name="Culley D."/>
            <person name="Daum C."/>
            <person name="Ezra D."/>
            <person name="Gonzalez J."/>
            <person name="Henrissat B."/>
            <person name="Kuo A."/>
            <person name="Liang C."/>
            <person name="Lipzen A."/>
            <person name="Lutzoni F."/>
            <person name="Magnuson J."/>
            <person name="Mondo S."/>
            <person name="Nolan M."/>
            <person name="Ohm R."/>
            <person name="Pangilinan J."/>
            <person name="Park H.-J."/>
            <person name="Ramirez L."/>
            <person name="Alfaro M."/>
            <person name="Sun H."/>
            <person name="Tritt A."/>
            <person name="Yoshinaga Y."/>
            <person name="Zwiers L.-H."/>
            <person name="Turgeon B."/>
            <person name="Goodwin S."/>
            <person name="Spatafora J."/>
            <person name="Crous P."/>
            <person name="Grigoriev I."/>
        </authorList>
    </citation>
    <scope>NUCLEOTIDE SEQUENCE</scope>
    <source>
        <strain evidence="1">CBS 110217</strain>
    </source>
</reference>
<dbReference type="EMBL" id="ML978261">
    <property type="protein sequence ID" value="KAF2025603.1"/>
    <property type="molecule type" value="Genomic_DNA"/>
</dbReference>
<dbReference type="AlphaFoldDB" id="A0A9P4GZ94"/>
<proteinExistence type="predicted"/>
<comment type="caution">
    <text evidence="1">The sequence shown here is derived from an EMBL/GenBank/DDBJ whole genome shotgun (WGS) entry which is preliminary data.</text>
</comment>
<gene>
    <name evidence="1" type="ORF">EK21DRAFT_26998</name>
</gene>
<sequence length="214" mass="24075">TTAVAGYDPSKEYHDYSTVQIWVGKNKAGVGDVIGPILYRTIWGLLNDYCPHNGDKCTLNNRDKWPCFKTHTLGVWPYPVEETSTCINEITAEYDNEQIRSLLIGAIAGTFEALTNQLLDDVSGVRTNCYKVGENKGCNVADVVRVINMRKHNDRQDFMYVGLSNFDTHYGPWDCCAGGKRELFDKAIDGLGGVFGQKFTRDSRCIINRWEACK</sequence>
<protein>
    <submittedName>
        <fullName evidence="1">Uncharacterized protein</fullName>
    </submittedName>
</protein>
<name>A0A9P4GZ94_9PLEO</name>
<organism evidence="1 2">
    <name type="scientific">Setomelanomma holmii</name>
    <dbReference type="NCBI Taxonomy" id="210430"/>
    <lineage>
        <taxon>Eukaryota</taxon>
        <taxon>Fungi</taxon>
        <taxon>Dikarya</taxon>
        <taxon>Ascomycota</taxon>
        <taxon>Pezizomycotina</taxon>
        <taxon>Dothideomycetes</taxon>
        <taxon>Pleosporomycetidae</taxon>
        <taxon>Pleosporales</taxon>
        <taxon>Pleosporineae</taxon>
        <taxon>Phaeosphaeriaceae</taxon>
        <taxon>Setomelanomma</taxon>
    </lineage>
</organism>
<feature type="non-terminal residue" evidence="1">
    <location>
        <position position="214"/>
    </location>
</feature>
<feature type="non-terminal residue" evidence="1">
    <location>
        <position position="1"/>
    </location>
</feature>
<accession>A0A9P4GZ94</accession>